<sequence>MAFDLGHGESYDRAGFFPSPANAGALAMIGDDAAWPGGKLLLVGPEGAGKTHLAHIWALNGGRIVASHDLPGLDLRSLGPRVAVEDAELIGGNRAAEEALFHLHNLILSAAQPSGRLLITARTAPRDWNLHLPDLLSRMQATAIARLAPPDDALLAAVLVKLFADRQISVPPNLIPYLVARMERSIAAARNLVAQLDRLALAEGRGVTRQLAAEILDSAGRE</sequence>
<reference evidence="1" key="1">
    <citation type="submission" date="2021-01" db="EMBL/GenBank/DDBJ databases">
        <title>Genome seq and assembly of Tabrizicola sp. KVB23.</title>
        <authorList>
            <person name="Chhetri G."/>
        </authorList>
    </citation>
    <scope>NUCLEOTIDE SEQUENCE</scope>
    <source>
        <strain evidence="1">KVB23</strain>
    </source>
</reference>
<dbReference type="AlphaFoldDB" id="A0A8J7STF1"/>
<dbReference type="Gene3D" id="1.10.8.60">
    <property type="match status" value="1"/>
</dbReference>
<dbReference type="GO" id="GO:0003688">
    <property type="term" value="F:DNA replication origin binding"/>
    <property type="evidence" value="ECO:0007669"/>
    <property type="project" value="TreeGrafter"/>
</dbReference>
<dbReference type="PANTHER" id="PTHR30050:SF5">
    <property type="entry name" value="DNAA REGULATORY INACTIVATOR HDA"/>
    <property type="match status" value="1"/>
</dbReference>
<dbReference type="InterPro" id="IPR027417">
    <property type="entry name" value="P-loop_NTPase"/>
</dbReference>
<organism evidence="1 2">
    <name type="scientific">Fuscibacter oryzae</name>
    <dbReference type="NCBI Taxonomy" id="2803939"/>
    <lineage>
        <taxon>Bacteria</taxon>
        <taxon>Pseudomonadati</taxon>
        <taxon>Pseudomonadota</taxon>
        <taxon>Alphaproteobacteria</taxon>
        <taxon>Rhodobacterales</taxon>
        <taxon>Paracoccaceae</taxon>
        <taxon>Fuscibacter</taxon>
    </lineage>
</organism>
<dbReference type="GO" id="GO:0005886">
    <property type="term" value="C:plasma membrane"/>
    <property type="evidence" value="ECO:0007669"/>
    <property type="project" value="TreeGrafter"/>
</dbReference>
<dbReference type="Gene3D" id="3.40.50.300">
    <property type="entry name" value="P-loop containing nucleotide triphosphate hydrolases"/>
    <property type="match status" value="2"/>
</dbReference>
<evidence type="ECO:0000313" key="2">
    <source>
        <dbReference type="Proteomes" id="UP000619033"/>
    </source>
</evidence>
<gene>
    <name evidence="1" type="ORF">JI744_00175</name>
</gene>
<dbReference type="SUPFAM" id="SSF52540">
    <property type="entry name" value="P-loop containing nucleoside triphosphate hydrolases"/>
    <property type="match status" value="1"/>
</dbReference>
<dbReference type="PANTHER" id="PTHR30050">
    <property type="entry name" value="CHROMOSOMAL REPLICATION INITIATOR PROTEIN DNAA"/>
    <property type="match status" value="1"/>
</dbReference>
<accession>A0A8J7STF1</accession>
<dbReference type="Proteomes" id="UP000619033">
    <property type="component" value="Unassembled WGS sequence"/>
</dbReference>
<comment type="caution">
    <text evidence="1">The sequence shown here is derived from an EMBL/GenBank/DDBJ whole genome shotgun (WGS) entry which is preliminary data.</text>
</comment>
<dbReference type="EMBL" id="JAESVP010000001">
    <property type="protein sequence ID" value="MBL4926506.1"/>
    <property type="molecule type" value="Genomic_DNA"/>
</dbReference>
<proteinExistence type="predicted"/>
<name>A0A8J7STF1_9RHOB</name>
<keyword evidence="2" id="KW-1185">Reference proteome</keyword>
<evidence type="ECO:0000313" key="1">
    <source>
        <dbReference type="EMBL" id="MBL4926506.1"/>
    </source>
</evidence>
<dbReference type="GO" id="GO:0006270">
    <property type="term" value="P:DNA replication initiation"/>
    <property type="evidence" value="ECO:0007669"/>
    <property type="project" value="TreeGrafter"/>
</dbReference>
<protein>
    <submittedName>
        <fullName evidence="1">Chromosomal replication initiator DnaA</fullName>
    </submittedName>
</protein>
<dbReference type="RefSeq" id="WP_202658217.1">
    <property type="nucleotide sequence ID" value="NZ_JAESVP010000001.1"/>
</dbReference>